<evidence type="ECO:0000313" key="1">
    <source>
        <dbReference type="EMBL" id="TCL54242.1"/>
    </source>
</evidence>
<name>A0A4V2QAX7_9FIRM</name>
<gene>
    <name evidence="1" type="ORF">EDD76_12111</name>
</gene>
<dbReference type="STRING" id="1469948.GCA_000732725_03013"/>
<comment type="caution">
    <text evidence="1">The sequence shown here is derived from an EMBL/GenBank/DDBJ whole genome shotgun (WGS) entry which is preliminary data.</text>
</comment>
<dbReference type="EMBL" id="SLUO01000021">
    <property type="protein sequence ID" value="TCL54242.1"/>
    <property type="molecule type" value="Genomic_DNA"/>
</dbReference>
<accession>A0A4V2QAX7</accession>
<dbReference type="RefSeq" id="WP_031391660.1">
    <property type="nucleotide sequence ID" value="NZ_JPNB01000002.1"/>
</dbReference>
<sequence>MDNQQLPIGFGLSLAMNQSAMDRFAKMTEAEKEQAIAKSRKVKSKREMDRIVNSLAEDDDAALRNLFDGPGIL</sequence>
<dbReference type="AlphaFoldDB" id="A0A4V2QAX7"/>
<organism evidence="1 2">
    <name type="scientific">Kineothrix alysoides</name>
    <dbReference type="NCBI Taxonomy" id="1469948"/>
    <lineage>
        <taxon>Bacteria</taxon>
        <taxon>Bacillati</taxon>
        <taxon>Bacillota</taxon>
        <taxon>Clostridia</taxon>
        <taxon>Lachnospirales</taxon>
        <taxon>Lachnospiraceae</taxon>
        <taxon>Kineothrix</taxon>
    </lineage>
</organism>
<dbReference type="Proteomes" id="UP000295718">
    <property type="component" value="Unassembled WGS sequence"/>
</dbReference>
<proteinExistence type="predicted"/>
<reference evidence="1 2" key="1">
    <citation type="submission" date="2019-03" db="EMBL/GenBank/DDBJ databases">
        <title>Genomic Encyclopedia of Type Strains, Phase IV (KMG-IV): sequencing the most valuable type-strain genomes for metagenomic binning, comparative biology and taxonomic classification.</title>
        <authorList>
            <person name="Goeker M."/>
        </authorList>
    </citation>
    <scope>NUCLEOTIDE SEQUENCE [LARGE SCALE GENOMIC DNA]</scope>
    <source>
        <strain evidence="1 2">DSM 100556</strain>
    </source>
</reference>
<dbReference type="OrthoDB" id="1936216at2"/>
<evidence type="ECO:0000313" key="2">
    <source>
        <dbReference type="Proteomes" id="UP000295718"/>
    </source>
</evidence>
<protein>
    <submittedName>
        <fullName evidence="1">Uncharacterized protein</fullName>
    </submittedName>
</protein>
<keyword evidence="2" id="KW-1185">Reference proteome</keyword>